<name>A0A069CRQ9_WEIOS</name>
<dbReference type="InterPro" id="IPR010861">
    <property type="entry name" value="DUF1492"/>
</dbReference>
<dbReference type="Proteomes" id="UP000030643">
    <property type="component" value="Unassembled WGS sequence"/>
</dbReference>
<evidence type="ECO:0000313" key="1">
    <source>
        <dbReference type="EMBL" id="GAK30465.1"/>
    </source>
</evidence>
<organism evidence="1 2">
    <name type="scientific">Weissella oryzae (strain DSM 25784 / JCM 18191 / LMG 30913 / SG25)</name>
    <dbReference type="NCBI Taxonomy" id="1329250"/>
    <lineage>
        <taxon>Bacteria</taxon>
        <taxon>Bacillati</taxon>
        <taxon>Bacillota</taxon>
        <taxon>Bacilli</taxon>
        <taxon>Lactobacillales</taxon>
        <taxon>Lactobacillaceae</taxon>
        <taxon>Weissella</taxon>
    </lineage>
</organism>
<protein>
    <submittedName>
        <fullName evidence="1">RNA polymerase sigma factor</fullName>
    </submittedName>
</protein>
<dbReference type="Pfam" id="PF07374">
    <property type="entry name" value="DUF1492"/>
    <property type="match status" value="1"/>
</dbReference>
<dbReference type="EMBL" id="DF820486">
    <property type="protein sequence ID" value="GAK30465.1"/>
    <property type="molecule type" value="Genomic_DNA"/>
</dbReference>
<proteinExistence type="predicted"/>
<dbReference type="AlphaFoldDB" id="A0A069CRQ9"/>
<sequence>MIEADEVKTVRIWLKKDLVKIVQLAKLADNLDLVLDKPQMTKYNEAVKIWDIVQDIFAVIPEQETRILELAYIDRLADMQILERLGFESTATFYRYKRRAISDFTELFILLPIGKQQVDKEFTARKMIRN</sequence>
<reference evidence="2" key="1">
    <citation type="journal article" date="2014" name="Genome Announc.">
        <title>Draft genome sequence of Weissella oryzae SG25T, isolated from fermented rice grains.</title>
        <authorList>
            <person name="Tanizawa Y."/>
            <person name="Fujisawa T."/>
            <person name="Mochizuki T."/>
            <person name="Kaminuma E."/>
            <person name="Suzuki Y."/>
            <person name="Nakamura Y."/>
            <person name="Tohno M."/>
        </authorList>
    </citation>
    <scope>NUCLEOTIDE SEQUENCE [LARGE SCALE GENOMIC DNA]</scope>
    <source>
        <strain evidence="2">DSM 25784 / JCM 18191 / LMG 30913 / SG25</strain>
    </source>
</reference>
<gene>
    <name evidence="1" type="ORF">WOSG25_030620</name>
</gene>
<keyword evidence="2" id="KW-1185">Reference proteome</keyword>
<evidence type="ECO:0000313" key="2">
    <source>
        <dbReference type="Proteomes" id="UP000030643"/>
    </source>
</evidence>
<dbReference type="RefSeq" id="WP_027698573.1">
    <property type="nucleotide sequence ID" value="NZ_DF820486.1"/>
</dbReference>
<accession>A0A069CRQ9</accession>